<dbReference type="OrthoDB" id="3252676at2"/>
<dbReference type="Gene3D" id="3.40.190.290">
    <property type="match status" value="1"/>
</dbReference>
<evidence type="ECO:0000256" key="1">
    <source>
        <dbReference type="ARBA" id="ARBA00009437"/>
    </source>
</evidence>
<dbReference type="InterPro" id="IPR017685">
    <property type="entry name" value="ArgP"/>
</dbReference>
<evidence type="ECO:0000313" key="6">
    <source>
        <dbReference type="EMBL" id="ONG50450.1"/>
    </source>
</evidence>
<dbReference type="InterPro" id="IPR000847">
    <property type="entry name" value="LysR_HTH_N"/>
</dbReference>
<dbReference type="Gene3D" id="1.10.10.10">
    <property type="entry name" value="Winged helix-like DNA-binding domain superfamily/Winged helix DNA-binding domain"/>
    <property type="match status" value="1"/>
</dbReference>
<dbReference type="GO" id="GO:0003677">
    <property type="term" value="F:DNA binding"/>
    <property type="evidence" value="ECO:0007669"/>
    <property type="project" value="UniProtKB-KW"/>
</dbReference>
<keyword evidence="7" id="KW-1185">Reference proteome</keyword>
<dbReference type="Pfam" id="PF03466">
    <property type="entry name" value="LysR_substrate"/>
    <property type="match status" value="1"/>
</dbReference>
<keyword evidence="4" id="KW-0804">Transcription</keyword>
<dbReference type="InterPro" id="IPR050176">
    <property type="entry name" value="LTTR"/>
</dbReference>
<dbReference type="Pfam" id="PF00126">
    <property type="entry name" value="HTH_1"/>
    <property type="match status" value="1"/>
</dbReference>
<dbReference type="AlphaFoldDB" id="A0A1V2GZH4"/>
<dbReference type="NCBIfam" id="NF009888">
    <property type="entry name" value="PRK13348.1"/>
    <property type="match status" value="1"/>
</dbReference>
<proteinExistence type="inferred from homology"/>
<accession>A0A1V2GZH4</accession>
<dbReference type="InterPro" id="IPR036390">
    <property type="entry name" value="WH_DNA-bd_sf"/>
</dbReference>
<comment type="similarity">
    <text evidence="1">Belongs to the LysR transcriptional regulatory family.</text>
</comment>
<gene>
    <name evidence="6" type="ORF">BKE38_18175</name>
</gene>
<dbReference type="NCBIfam" id="TIGR03298">
    <property type="entry name" value="argP"/>
    <property type="match status" value="1"/>
</dbReference>
<dbReference type="GO" id="GO:0003700">
    <property type="term" value="F:DNA-binding transcription factor activity"/>
    <property type="evidence" value="ECO:0007669"/>
    <property type="project" value="InterPro"/>
</dbReference>
<dbReference type="Proteomes" id="UP000188879">
    <property type="component" value="Unassembled WGS sequence"/>
</dbReference>
<evidence type="ECO:0000259" key="5">
    <source>
        <dbReference type="PROSITE" id="PS50931"/>
    </source>
</evidence>
<organism evidence="6 7">
    <name type="scientific">Teichococcus deserti</name>
    <dbReference type="NCBI Taxonomy" id="1817963"/>
    <lineage>
        <taxon>Bacteria</taxon>
        <taxon>Pseudomonadati</taxon>
        <taxon>Pseudomonadota</taxon>
        <taxon>Alphaproteobacteria</taxon>
        <taxon>Acetobacterales</taxon>
        <taxon>Roseomonadaceae</taxon>
        <taxon>Roseomonas</taxon>
    </lineage>
</organism>
<protein>
    <submittedName>
        <fullName evidence="6">Transcriptional regulator ArgP</fullName>
    </submittedName>
</protein>
<keyword evidence="3" id="KW-0238">DNA-binding</keyword>
<dbReference type="PANTHER" id="PTHR30579:SF2">
    <property type="entry name" value="HTH-TYPE TRANSCRIPTIONAL REGULATOR ARGP"/>
    <property type="match status" value="1"/>
</dbReference>
<dbReference type="RefSeq" id="WP_076958733.1">
    <property type="nucleotide sequence ID" value="NZ_MLCO01000188.1"/>
</dbReference>
<sequence length="297" mass="31193">MIDYPALAALAAVLRTGSFEGAARALGVTPSAVSQRVRMLEERSGAILVVRGQPCRATPPGARLCAHLEQVRLLEAEMAPDLPGLLPQPAGPTTLRIAVNADSLASWFLPAAARFAAAEGVLLDLITEDEGQTAARLRSGEVLAAVTAEATPLPGCRLRRLGVLSYVATASPDFARRWFPQGPTAAALAAAPVVQFDRHDRLQARWAEQAAGIALAAPAHWVPTTQGCLEATLLGMGWAMAPAGLAAPLLESGRLVALAPGRDLAVPLFWQHARLGGRLLEQLTLAVQHAARDHLSP</sequence>
<dbReference type="PROSITE" id="PS50931">
    <property type="entry name" value="HTH_LYSR"/>
    <property type="match status" value="1"/>
</dbReference>
<evidence type="ECO:0000256" key="2">
    <source>
        <dbReference type="ARBA" id="ARBA00023015"/>
    </source>
</evidence>
<name>A0A1V2GZH4_9PROT</name>
<dbReference type="SUPFAM" id="SSF46785">
    <property type="entry name" value="Winged helix' DNA-binding domain"/>
    <property type="match status" value="1"/>
</dbReference>
<comment type="caution">
    <text evidence="6">The sequence shown here is derived from an EMBL/GenBank/DDBJ whole genome shotgun (WGS) entry which is preliminary data.</text>
</comment>
<keyword evidence="2" id="KW-0805">Transcription regulation</keyword>
<reference evidence="6 7" key="1">
    <citation type="submission" date="2016-10" db="EMBL/GenBank/DDBJ databases">
        <title>Draft Genome sequence of Roseomonas sp. strain M3.</title>
        <authorList>
            <person name="Subhash Y."/>
            <person name="Lee S."/>
        </authorList>
    </citation>
    <scope>NUCLEOTIDE SEQUENCE [LARGE SCALE GENOMIC DNA]</scope>
    <source>
        <strain evidence="6 7">M3</strain>
    </source>
</reference>
<dbReference type="SUPFAM" id="SSF53850">
    <property type="entry name" value="Periplasmic binding protein-like II"/>
    <property type="match status" value="1"/>
</dbReference>
<evidence type="ECO:0000313" key="7">
    <source>
        <dbReference type="Proteomes" id="UP000188879"/>
    </source>
</evidence>
<evidence type="ECO:0000256" key="3">
    <source>
        <dbReference type="ARBA" id="ARBA00023125"/>
    </source>
</evidence>
<evidence type="ECO:0000256" key="4">
    <source>
        <dbReference type="ARBA" id="ARBA00023163"/>
    </source>
</evidence>
<feature type="domain" description="HTH lysR-type" evidence="5">
    <location>
        <begin position="2"/>
        <end position="58"/>
    </location>
</feature>
<dbReference type="NCBIfam" id="NF002964">
    <property type="entry name" value="PRK03635.1"/>
    <property type="match status" value="1"/>
</dbReference>
<dbReference type="InterPro" id="IPR005119">
    <property type="entry name" value="LysR_subst-bd"/>
</dbReference>
<dbReference type="PANTHER" id="PTHR30579">
    <property type="entry name" value="TRANSCRIPTIONAL REGULATOR"/>
    <property type="match status" value="1"/>
</dbReference>
<dbReference type="EMBL" id="MLCO01000188">
    <property type="protein sequence ID" value="ONG50450.1"/>
    <property type="molecule type" value="Genomic_DNA"/>
</dbReference>
<dbReference type="InterPro" id="IPR036388">
    <property type="entry name" value="WH-like_DNA-bd_sf"/>
</dbReference>